<accession>A0ABV9C3C6</accession>
<dbReference type="EC" id="1.-.-.-" evidence="2"/>
<keyword evidence="3" id="KW-1185">Reference proteome</keyword>
<name>A0ABV9C3C6_9GAMM</name>
<sequence length="103" mass="11541">MIVEYIRYKLPAADSGAFEADYARAAASLAASPYCLGYALERCAEEPGVYVLRIRWTSAQDHLQGFRRGEHFAPFLAAIRAYVPRIEEMRHYEPTAVTGGRAD</sequence>
<dbReference type="InterPro" id="IPR007138">
    <property type="entry name" value="ABM_dom"/>
</dbReference>
<comment type="caution">
    <text evidence="2">The sequence shown here is derived from an EMBL/GenBank/DDBJ whole genome shotgun (WGS) entry which is preliminary data.</text>
</comment>
<dbReference type="Pfam" id="PF03992">
    <property type="entry name" value="ABM"/>
    <property type="match status" value="1"/>
</dbReference>
<dbReference type="RefSeq" id="WP_266150192.1">
    <property type="nucleotide sequence ID" value="NZ_CP064028.1"/>
</dbReference>
<keyword evidence="2" id="KW-0560">Oxidoreductase</keyword>
<dbReference type="Proteomes" id="UP001595961">
    <property type="component" value="Unassembled WGS sequence"/>
</dbReference>
<dbReference type="EMBL" id="JBHSGA010000017">
    <property type="protein sequence ID" value="MFC4527514.1"/>
    <property type="molecule type" value="Genomic_DNA"/>
</dbReference>
<feature type="domain" description="ABM" evidence="1">
    <location>
        <begin position="1"/>
        <end position="75"/>
    </location>
</feature>
<organism evidence="2 3">
    <name type="scientific">Dyella halodurans</name>
    <dbReference type="NCBI Taxonomy" id="1920171"/>
    <lineage>
        <taxon>Bacteria</taxon>
        <taxon>Pseudomonadati</taxon>
        <taxon>Pseudomonadota</taxon>
        <taxon>Gammaproteobacteria</taxon>
        <taxon>Lysobacterales</taxon>
        <taxon>Rhodanobacteraceae</taxon>
        <taxon>Dyella</taxon>
    </lineage>
</organism>
<evidence type="ECO:0000313" key="3">
    <source>
        <dbReference type="Proteomes" id="UP001595961"/>
    </source>
</evidence>
<evidence type="ECO:0000259" key="1">
    <source>
        <dbReference type="Pfam" id="PF03992"/>
    </source>
</evidence>
<keyword evidence="2" id="KW-0503">Monooxygenase</keyword>
<dbReference type="SUPFAM" id="SSF54909">
    <property type="entry name" value="Dimeric alpha+beta barrel"/>
    <property type="match status" value="1"/>
</dbReference>
<proteinExistence type="predicted"/>
<protein>
    <submittedName>
        <fullName evidence="2">Quinol monooxygenase</fullName>
        <ecNumber evidence="2">1.-.-.-</ecNumber>
    </submittedName>
</protein>
<reference evidence="3" key="1">
    <citation type="journal article" date="2019" name="Int. J. Syst. Evol. Microbiol.">
        <title>The Global Catalogue of Microorganisms (GCM) 10K type strain sequencing project: providing services to taxonomists for standard genome sequencing and annotation.</title>
        <authorList>
            <consortium name="The Broad Institute Genomics Platform"/>
            <consortium name="The Broad Institute Genome Sequencing Center for Infectious Disease"/>
            <person name="Wu L."/>
            <person name="Ma J."/>
        </authorList>
    </citation>
    <scope>NUCLEOTIDE SEQUENCE [LARGE SCALE GENOMIC DNA]</scope>
    <source>
        <strain evidence="3">CCM 4481</strain>
    </source>
</reference>
<dbReference type="Gene3D" id="3.30.70.100">
    <property type="match status" value="1"/>
</dbReference>
<evidence type="ECO:0000313" key="2">
    <source>
        <dbReference type="EMBL" id="MFC4527514.1"/>
    </source>
</evidence>
<dbReference type="GO" id="GO:0004497">
    <property type="term" value="F:monooxygenase activity"/>
    <property type="evidence" value="ECO:0007669"/>
    <property type="project" value="UniProtKB-KW"/>
</dbReference>
<dbReference type="InterPro" id="IPR011008">
    <property type="entry name" value="Dimeric_a/b-barrel"/>
</dbReference>
<gene>
    <name evidence="2" type="ORF">ACFO5W_12790</name>
</gene>